<keyword evidence="3" id="KW-0547">Nucleotide-binding</keyword>
<reference evidence="8 9" key="1">
    <citation type="journal article" date="2019" name="Int. J. Syst. Evol. Microbiol.">
        <title>The Global Catalogue of Microorganisms (GCM) 10K type strain sequencing project: providing services to taxonomists for standard genome sequencing and annotation.</title>
        <authorList>
            <consortium name="The Broad Institute Genomics Platform"/>
            <consortium name="The Broad Institute Genome Sequencing Center for Infectious Disease"/>
            <person name="Wu L."/>
            <person name="Ma J."/>
        </authorList>
    </citation>
    <scope>NUCLEOTIDE SEQUENCE [LARGE SCALE GENOMIC DNA]</scope>
    <source>
        <strain evidence="8 9">JCM 9383</strain>
    </source>
</reference>
<dbReference type="SUPFAM" id="SSF56112">
    <property type="entry name" value="Protein kinase-like (PK-like)"/>
    <property type="match status" value="1"/>
</dbReference>
<keyword evidence="9" id="KW-1185">Reference proteome</keyword>
<evidence type="ECO:0000256" key="3">
    <source>
        <dbReference type="ARBA" id="ARBA00022741"/>
    </source>
</evidence>
<evidence type="ECO:0000256" key="6">
    <source>
        <dbReference type="ARBA" id="ARBA00023251"/>
    </source>
</evidence>
<comment type="caution">
    <text evidence="8">The sequence shown here is derived from an EMBL/GenBank/DDBJ whole genome shotgun (WGS) entry which is preliminary data.</text>
</comment>
<evidence type="ECO:0000256" key="1">
    <source>
        <dbReference type="ARBA" id="ARBA00006219"/>
    </source>
</evidence>
<dbReference type="PIRSF" id="PIRSF000706">
    <property type="entry name" value="Kanamycin_kin"/>
    <property type="match status" value="1"/>
</dbReference>
<dbReference type="Proteomes" id="UP001500979">
    <property type="component" value="Unassembled WGS sequence"/>
</dbReference>
<keyword evidence="5" id="KW-0067">ATP-binding</keyword>
<dbReference type="NCBIfam" id="NF033068">
    <property type="entry name" value="APH_3p"/>
    <property type="match status" value="1"/>
</dbReference>
<dbReference type="InterPro" id="IPR002575">
    <property type="entry name" value="Aminoglycoside_PTrfase"/>
</dbReference>
<evidence type="ECO:0000256" key="2">
    <source>
        <dbReference type="ARBA" id="ARBA00022679"/>
    </source>
</evidence>
<dbReference type="Gene3D" id="3.30.200.20">
    <property type="entry name" value="Phosphorylase Kinase, domain 1"/>
    <property type="match status" value="1"/>
</dbReference>
<keyword evidence="6" id="KW-0046">Antibiotic resistance</keyword>
<organism evidence="8 9">
    <name type="scientific">Saccharopolyspora taberi</name>
    <dbReference type="NCBI Taxonomy" id="60895"/>
    <lineage>
        <taxon>Bacteria</taxon>
        <taxon>Bacillati</taxon>
        <taxon>Actinomycetota</taxon>
        <taxon>Actinomycetes</taxon>
        <taxon>Pseudonocardiales</taxon>
        <taxon>Pseudonocardiaceae</taxon>
        <taxon>Saccharopolyspora</taxon>
    </lineage>
</organism>
<sequence length="242" mass="26454">MLTAVGADAVWSRDHEGNSGGVWKVSGAAGTFFARCGQTAALEHQRLRWLAGRIEVPAVAAFADGEQPWLVLADVRAPSLPAARLSDPAEAGTIMGRLLRRLHSLPVRDCPFRSPVATLVDQARRRVAENLVDHDDFDDDHRGATPGALLERLVELRPPDADLAVTHGDFCPDNVLLRPDGSAVLIDVSRLGVADRHRDIALARRNLADDFGTEAVDAFTAASGFDPDPDRLYWYRLLDEFF</sequence>
<protein>
    <submittedName>
        <fullName evidence="8">Aminoglycoside 3'-phosphotransferase</fullName>
    </submittedName>
</protein>
<evidence type="ECO:0000313" key="9">
    <source>
        <dbReference type="Proteomes" id="UP001500979"/>
    </source>
</evidence>
<proteinExistence type="inferred from homology"/>
<keyword evidence="4" id="KW-0418">Kinase</keyword>
<evidence type="ECO:0000256" key="4">
    <source>
        <dbReference type="ARBA" id="ARBA00022777"/>
    </source>
</evidence>
<feature type="domain" description="Aminoglycoside phosphotransferase" evidence="7">
    <location>
        <begin position="17"/>
        <end position="233"/>
    </location>
</feature>
<gene>
    <name evidence="8" type="ORF">GCM10010470_11670</name>
</gene>
<dbReference type="EMBL" id="BAAAUX010000005">
    <property type="protein sequence ID" value="GAA2779616.1"/>
    <property type="molecule type" value="Genomic_DNA"/>
</dbReference>
<dbReference type="InterPro" id="IPR024165">
    <property type="entry name" value="Kan/Strep_kinase"/>
</dbReference>
<dbReference type="Gene3D" id="3.90.1200.10">
    <property type="match status" value="1"/>
</dbReference>
<keyword evidence="2" id="KW-0808">Transferase</keyword>
<evidence type="ECO:0000259" key="7">
    <source>
        <dbReference type="Pfam" id="PF01636"/>
    </source>
</evidence>
<accession>A0ABN3V879</accession>
<comment type="similarity">
    <text evidence="1">Belongs to the aminoglycoside phosphotransferase family.</text>
</comment>
<evidence type="ECO:0000256" key="5">
    <source>
        <dbReference type="ARBA" id="ARBA00022840"/>
    </source>
</evidence>
<dbReference type="InterPro" id="IPR011009">
    <property type="entry name" value="Kinase-like_dom_sf"/>
</dbReference>
<name>A0ABN3V879_9PSEU</name>
<evidence type="ECO:0000313" key="8">
    <source>
        <dbReference type="EMBL" id="GAA2779616.1"/>
    </source>
</evidence>
<dbReference type="CDD" id="cd05150">
    <property type="entry name" value="APH"/>
    <property type="match status" value="1"/>
</dbReference>
<dbReference type="Pfam" id="PF01636">
    <property type="entry name" value="APH"/>
    <property type="match status" value="1"/>
</dbReference>